<sequence length="132" mass="14555">MNPPSQFILVDDDPINNMLSKYIISNVAPDAGIQLFTDPVQALAAIEQRFDDPAARVETVLFLDINMPTMSGWEFLEQLAVFPGRLIAHISIFILSSSIDPKDVSNAESHPLVQGYFSKPLSKDIVRKVIAG</sequence>
<dbReference type="PANTHER" id="PTHR44520">
    <property type="entry name" value="RESPONSE REGULATOR RCP1-RELATED"/>
    <property type="match status" value="1"/>
</dbReference>
<dbReference type="SUPFAM" id="SSF52172">
    <property type="entry name" value="CheY-like"/>
    <property type="match status" value="1"/>
</dbReference>
<dbReference type="EMBL" id="CP056775">
    <property type="protein sequence ID" value="QRR01368.1"/>
    <property type="molecule type" value="Genomic_DNA"/>
</dbReference>
<feature type="domain" description="Response regulatory" evidence="2">
    <location>
        <begin position="6"/>
        <end position="132"/>
    </location>
</feature>
<evidence type="ECO:0000313" key="3">
    <source>
        <dbReference type="EMBL" id="QRR01368.1"/>
    </source>
</evidence>
<proteinExistence type="predicted"/>
<organism evidence="3 4">
    <name type="scientific">Dyadobacter sandarakinus</name>
    <dbReference type="NCBI Taxonomy" id="2747268"/>
    <lineage>
        <taxon>Bacteria</taxon>
        <taxon>Pseudomonadati</taxon>
        <taxon>Bacteroidota</taxon>
        <taxon>Cytophagia</taxon>
        <taxon>Cytophagales</taxon>
        <taxon>Spirosomataceae</taxon>
        <taxon>Dyadobacter</taxon>
    </lineage>
</organism>
<dbReference type="RefSeq" id="WP_204663614.1">
    <property type="nucleotide sequence ID" value="NZ_CP056775.1"/>
</dbReference>
<dbReference type="InterPro" id="IPR011006">
    <property type="entry name" value="CheY-like_superfamily"/>
</dbReference>
<dbReference type="PROSITE" id="PS50110">
    <property type="entry name" value="RESPONSE_REGULATORY"/>
    <property type="match status" value="1"/>
</dbReference>
<protein>
    <submittedName>
        <fullName evidence="3">Response regulator</fullName>
    </submittedName>
</protein>
<gene>
    <name evidence="3" type="ORF">HWI92_10875</name>
</gene>
<evidence type="ECO:0000256" key="1">
    <source>
        <dbReference type="PROSITE-ProRule" id="PRU00169"/>
    </source>
</evidence>
<dbReference type="Pfam" id="PF00072">
    <property type="entry name" value="Response_reg"/>
    <property type="match status" value="1"/>
</dbReference>
<evidence type="ECO:0000259" key="2">
    <source>
        <dbReference type="PROSITE" id="PS50110"/>
    </source>
</evidence>
<reference evidence="3 4" key="1">
    <citation type="submission" date="2020-06" db="EMBL/GenBank/DDBJ databases">
        <title>Dyadobacter sandarakinus sp. nov., isolated from the soil of the Arctic Yellow River Station.</title>
        <authorList>
            <person name="Zhang Y."/>
            <person name="Peng F."/>
        </authorList>
    </citation>
    <scope>NUCLEOTIDE SEQUENCE [LARGE SCALE GENOMIC DNA]</scope>
    <source>
        <strain evidence="3 4">Q3-56</strain>
    </source>
</reference>
<dbReference type="InterPro" id="IPR052893">
    <property type="entry name" value="TCS_response_regulator"/>
</dbReference>
<accession>A0ABX7I863</accession>
<dbReference type="PANTHER" id="PTHR44520:SF2">
    <property type="entry name" value="RESPONSE REGULATOR RCP1"/>
    <property type="match status" value="1"/>
</dbReference>
<dbReference type="SMART" id="SM00448">
    <property type="entry name" value="REC"/>
    <property type="match status" value="1"/>
</dbReference>
<dbReference type="Gene3D" id="3.40.50.2300">
    <property type="match status" value="1"/>
</dbReference>
<feature type="modified residue" description="4-aspartylphosphate" evidence="1">
    <location>
        <position position="64"/>
    </location>
</feature>
<keyword evidence="4" id="KW-1185">Reference proteome</keyword>
<dbReference type="InterPro" id="IPR001789">
    <property type="entry name" value="Sig_transdc_resp-reg_receiver"/>
</dbReference>
<dbReference type="Proteomes" id="UP000612680">
    <property type="component" value="Chromosome"/>
</dbReference>
<name>A0ABX7I863_9BACT</name>
<keyword evidence="1" id="KW-0597">Phosphoprotein</keyword>
<evidence type="ECO:0000313" key="4">
    <source>
        <dbReference type="Proteomes" id="UP000612680"/>
    </source>
</evidence>